<dbReference type="EMBL" id="JAGEUA010000001">
    <property type="protein sequence ID" value="KAL1022600.1"/>
    <property type="molecule type" value="Genomic_DNA"/>
</dbReference>
<evidence type="ECO:0000256" key="1">
    <source>
        <dbReference type="SAM" id="MobiDB-lite"/>
    </source>
</evidence>
<reference evidence="2 3" key="1">
    <citation type="submission" date="2024-06" db="EMBL/GenBank/DDBJ databases">
        <authorList>
            <person name="Pan Q."/>
            <person name="Wen M."/>
            <person name="Jouanno E."/>
            <person name="Zahm M."/>
            <person name="Klopp C."/>
            <person name="Cabau C."/>
            <person name="Louis A."/>
            <person name="Berthelot C."/>
            <person name="Parey E."/>
            <person name="Roest Crollius H."/>
            <person name="Montfort J."/>
            <person name="Robinson-Rechavi M."/>
            <person name="Bouchez O."/>
            <person name="Lampietro C."/>
            <person name="Lopez Roques C."/>
            <person name="Donnadieu C."/>
            <person name="Postlethwait J."/>
            <person name="Bobe J."/>
            <person name="Verreycken H."/>
            <person name="Guiguen Y."/>
        </authorList>
    </citation>
    <scope>NUCLEOTIDE SEQUENCE [LARGE SCALE GENOMIC DNA]</scope>
    <source>
        <strain evidence="2">Up_M1</strain>
        <tissue evidence="2">Testis</tissue>
    </source>
</reference>
<sequence>MARGASPSDHMSPSRRFFSHREANTEAFSQITHGMNMITAIEPTGALSEHKESLESDMDDDLG</sequence>
<protein>
    <submittedName>
        <fullName evidence="2">Uncharacterized protein</fullName>
    </submittedName>
</protein>
<proteinExistence type="predicted"/>
<dbReference type="Proteomes" id="UP001557470">
    <property type="component" value="Unassembled WGS sequence"/>
</dbReference>
<dbReference type="AlphaFoldDB" id="A0ABD0XMM9"/>
<evidence type="ECO:0000313" key="3">
    <source>
        <dbReference type="Proteomes" id="UP001557470"/>
    </source>
</evidence>
<gene>
    <name evidence="2" type="ORF">UPYG_G00029740</name>
</gene>
<accession>A0ABD0XMM9</accession>
<feature type="region of interest" description="Disordered" evidence="1">
    <location>
        <begin position="44"/>
        <end position="63"/>
    </location>
</feature>
<comment type="caution">
    <text evidence="2">The sequence shown here is derived from an EMBL/GenBank/DDBJ whole genome shotgun (WGS) entry which is preliminary data.</text>
</comment>
<evidence type="ECO:0000313" key="2">
    <source>
        <dbReference type="EMBL" id="KAL1022600.1"/>
    </source>
</evidence>
<organism evidence="2 3">
    <name type="scientific">Umbra pygmaea</name>
    <name type="common">Eastern mudminnow</name>
    <dbReference type="NCBI Taxonomy" id="75934"/>
    <lineage>
        <taxon>Eukaryota</taxon>
        <taxon>Metazoa</taxon>
        <taxon>Chordata</taxon>
        <taxon>Craniata</taxon>
        <taxon>Vertebrata</taxon>
        <taxon>Euteleostomi</taxon>
        <taxon>Actinopterygii</taxon>
        <taxon>Neopterygii</taxon>
        <taxon>Teleostei</taxon>
        <taxon>Protacanthopterygii</taxon>
        <taxon>Esociformes</taxon>
        <taxon>Umbridae</taxon>
        <taxon>Umbra</taxon>
    </lineage>
</organism>
<name>A0ABD0XMM9_UMBPY</name>
<keyword evidence="3" id="KW-1185">Reference proteome</keyword>